<organism evidence="1 2">
    <name type="scientific">Agitococcus lubricus</name>
    <dbReference type="NCBI Taxonomy" id="1077255"/>
    <lineage>
        <taxon>Bacteria</taxon>
        <taxon>Pseudomonadati</taxon>
        <taxon>Pseudomonadota</taxon>
        <taxon>Gammaproteobacteria</taxon>
        <taxon>Moraxellales</taxon>
        <taxon>Moraxellaceae</taxon>
        <taxon>Agitococcus</taxon>
    </lineage>
</organism>
<gene>
    <name evidence="1" type="ORF">C8N29_1386</name>
</gene>
<evidence type="ECO:0000313" key="1">
    <source>
        <dbReference type="EMBL" id="PTQ86556.1"/>
    </source>
</evidence>
<name>A0A2T5IRW0_9GAMM</name>
<keyword evidence="2" id="KW-1185">Reference proteome</keyword>
<sequence length="72" mass="8091">MTIVYSCDIFCDVCGDWESGCETQYWTAKGMKSTALKRAKIEGFQSEKRGKEFVHICGRCIDTGKTLDDIDA</sequence>
<comment type="caution">
    <text evidence="1">The sequence shown here is derived from an EMBL/GenBank/DDBJ whole genome shotgun (WGS) entry which is preliminary data.</text>
</comment>
<dbReference type="AlphaFoldDB" id="A0A2T5IRW0"/>
<dbReference type="RefSeq" id="WP_107867093.1">
    <property type="nucleotide sequence ID" value="NZ_QAON01000038.1"/>
</dbReference>
<dbReference type="Proteomes" id="UP000244223">
    <property type="component" value="Unassembled WGS sequence"/>
</dbReference>
<accession>A0A2T5IRW0</accession>
<dbReference type="EMBL" id="QAON01000038">
    <property type="protein sequence ID" value="PTQ86556.1"/>
    <property type="molecule type" value="Genomic_DNA"/>
</dbReference>
<proteinExistence type="predicted"/>
<protein>
    <submittedName>
        <fullName evidence="1">Uncharacterized protein</fullName>
    </submittedName>
</protein>
<dbReference type="OrthoDB" id="143422at2"/>
<reference evidence="1 2" key="1">
    <citation type="submission" date="2018-04" db="EMBL/GenBank/DDBJ databases">
        <title>Genomic Encyclopedia of Archaeal and Bacterial Type Strains, Phase II (KMG-II): from individual species to whole genera.</title>
        <authorList>
            <person name="Goeker M."/>
        </authorList>
    </citation>
    <scope>NUCLEOTIDE SEQUENCE [LARGE SCALE GENOMIC DNA]</scope>
    <source>
        <strain evidence="1 2">DSM 5822</strain>
    </source>
</reference>
<evidence type="ECO:0000313" key="2">
    <source>
        <dbReference type="Proteomes" id="UP000244223"/>
    </source>
</evidence>